<proteinExistence type="predicted"/>
<sequence length="290" mass="33449">MADFPFQPQDQNHFYLDDDDLLDTENLFSDPVIWQVCNDLTGNSPALNSAFLQPMAQYNCACCQILREITHTNGVNLKRLEIHGVFGIITHALLGIYDCGSSLQTQDCQMFDFQKESTVTVKNFLVEYYEVCRQEGYSPMQDPLSTFYEALSVGFNQPDNTPDFLQFTPAMTGDYQCEQLNEVGGSMKIPLSMQRERTRNLGLKDFVEYFHLPIEEAARRLNICPTVMKKICRKHGVLRWPHRKIKSIERKISKSEKVIEESAGEERARALEDIQQYKIQLNTIYAEFTK</sequence>
<organism evidence="8 9">
    <name type="scientific">Salvia divinorum</name>
    <name type="common">Maria pastora</name>
    <name type="synonym">Diviner's sage</name>
    <dbReference type="NCBI Taxonomy" id="28513"/>
    <lineage>
        <taxon>Eukaryota</taxon>
        <taxon>Viridiplantae</taxon>
        <taxon>Streptophyta</taxon>
        <taxon>Embryophyta</taxon>
        <taxon>Tracheophyta</taxon>
        <taxon>Spermatophyta</taxon>
        <taxon>Magnoliopsida</taxon>
        <taxon>eudicotyledons</taxon>
        <taxon>Gunneridae</taxon>
        <taxon>Pentapetalae</taxon>
        <taxon>asterids</taxon>
        <taxon>lamiids</taxon>
        <taxon>Lamiales</taxon>
        <taxon>Lamiaceae</taxon>
        <taxon>Nepetoideae</taxon>
        <taxon>Mentheae</taxon>
        <taxon>Salviinae</taxon>
        <taxon>Salvia</taxon>
        <taxon>Salvia subgen. Calosphace</taxon>
    </lineage>
</organism>
<evidence type="ECO:0000313" key="9">
    <source>
        <dbReference type="Proteomes" id="UP001567538"/>
    </source>
</evidence>
<keyword evidence="9" id="KW-1185">Reference proteome</keyword>
<dbReference type="InterPro" id="IPR003035">
    <property type="entry name" value="RWP-RK_dom"/>
</dbReference>
<evidence type="ECO:0000259" key="7">
    <source>
        <dbReference type="PROSITE" id="PS51519"/>
    </source>
</evidence>
<name>A0ABD1FW18_SALDI</name>
<keyword evidence="2" id="KW-0805">Transcription regulation</keyword>
<keyword evidence="4" id="KW-0238">DNA-binding</keyword>
<accession>A0ABD1FW18</accession>
<feature type="domain" description="RWP-RK" evidence="7">
    <location>
        <begin position="188"/>
        <end position="268"/>
    </location>
</feature>
<comment type="function">
    <text evidence="1">Putative transcription factor.</text>
</comment>
<dbReference type="PANTHER" id="PTHR46373:SF5">
    <property type="entry name" value="RWP-RK DOMAIN PROTEIN"/>
    <property type="match status" value="1"/>
</dbReference>
<evidence type="ECO:0000256" key="5">
    <source>
        <dbReference type="ARBA" id="ARBA00023163"/>
    </source>
</evidence>
<evidence type="ECO:0000256" key="6">
    <source>
        <dbReference type="ARBA" id="ARBA00023242"/>
    </source>
</evidence>
<dbReference type="Pfam" id="PF02042">
    <property type="entry name" value="RWP-RK"/>
    <property type="match status" value="1"/>
</dbReference>
<evidence type="ECO:0000256" key="4">
    <source>
        <dbReference type="ARBA" id="ARBA00023125"/>
    </source>
</evidence>
<dbReference type="PANTHER" id="PTHR46373">
    <property type="entry name" value="PROTEIN RKD4"/>
    <property type="match status" value="1"/>
</dbReference>
<dbReference type="Proteomes" id="UP001567538">
    <property type="component" value="Unassembled WGS sequence"/>
</dbReference>
<dbReference type="PROSITE" id="PS51519">
    <property type="entry name" value="RWP_RK"/>
    <property type="match status" value="1"/>
</dbReference>
<keyword evidence="3" id="KW-0175">Coiled coil</keyword>
<keyword evidence="6" id="KW-0539">Nucleus</keyword>
<dbReference type="InterPro" id="IPR044607">
    <property type="entry name" value="RKD-like"/>
</dbReference>
<comment type="caution">
    <text evidence="8">The sequence shown here is derived from an EMBL/GenBank/DDBJ whole genome shotgun (WGS) entry which is preliminary data.</text>
</comment>
<dbReference type="EMBL" id="JBEAFC010000011">
    <property type="protein sequence ID" value="KAL1535877.1"/>
    <property type="molecule type" value="Genomic_DNA"/>
</dbReference>
<reference evidence="8 9" key="1">
    <citation type="submission" date="2024-06" db="EMBL/GenBank/DDBJ databases">
        <title>A chromosome level genome sequence of Diviner's sage (Salvia divinorum).</title>
        <authorList>
            <person name="Ford S.A."/>
            <person name="Ro D.-K."/>
            <person name="Ness R.W."/>
            <person name="Phillips M.A."/>
        </authorList>
    </citation>
    <scope>NUCLEOTIDE SEQUENCE [LARGE SCALE GENOMIC DNA]</scope>
    <source>
        <strain evidence="8">SAF-2024a</strain>
        <tissue evidence="8">Leaf</tissue>
    </source>
</reference>
<evidence type="ECO:0000313" key="8">
    <source>
        <dbReference type="EMBL" id="KAL1535877.1"/>
    </source>
</evidence>
<dbReference type="AlphaFoldDB" id="A0ABD1FW18"/>
<keyword evidence="5" id="KW-0804">Transcription</keyword>
<gene>
    <name evidence="8" type="ORF">AAHA92_28603</name>
</gene>
<dbReference type="GO" id="GO:0003677">
    <property type="term" value="F:DNA binding"/>
    <property type="evidence" value="ECO:0007669"/>
    <property type="project" value="UniProtKB-KW"/>
</dbReference>
<protein>
    <recommendedName>
        <fullName evidence="7">RWP-RK domain-containing protein</fullName>
    </recommendedName>
</protein>
<evidence type="ECO:0000256" key="3">
    <source>
        <dbReference type="ARBA" id="ARBA00023054"/>
    </source>
</evidence>
<evidence type="ECO:0000256" key="2">
    <source>
        <dbReference type="ARBA" id="ARBA00023015"/>
    </source>
</evidence>
<evidence type="ECO:0000256" key="1">
    <source>
        <dbReference type="ARBA" id="ARBA00004049"/>
    </source>
</evidence>